<dbReference type="GO" id="GO:0032435">
    <property type="term" value="P:negative regulation of proteasomal ubiquitin-dependent protein catabolic process"/>
    <property type="evidence" value="ECO:0007669"/>
    <property type="project" value="TreeGrafter"/>
</dbReference>
<protein>
    <recommendedName>
        <fullName evidence="11">UBX domain-containing protein</fullName>
    </recommendedName>
</protein>
<evidence type="ECO:0000313" key="9">
    <source>
        <dbReference type="EMBL" id="CAB3408308.1"/>
    </source>
</evidence>
<keyword evidence="4" id="KW-0863">Zinc-finger</keyword>
<dbReference type="Gene3D" id="3.10.20.90">
    <property type="entry name" value="Phosphatidylinositol 3-kinase Catalytic Subunit, Chain A, domain 1"/>
    <property type="match status" value="1"/>
</dbReference>
<feature type="domain" description="C2H2-type" evidence="8">
    <location>
        <begin position="66"/>
        <end position="95"/>
    </location>
</feature>
<gene>
    <name evidence="9" type="ORF">CBOVIS_LOCUS10101</name>
</gene>
<dbReference type="EMBL" id="CADEPM010000007">
    <property type="protein sequence ID" value="CAB3408308.1"/>
    <property type="molecule type" value="Genomic_DNA"/>
</dbReference>
<dbReference type="PANTHER" id="PTHR46340">
    <property type="entry name" value="UBX DOMAIN-CONTAINING PROTEIN 1"/>
    <property type="match status" value="1"/>
</dbReference>
<dbReference type="Proteomes" id="UP000494206">
    <property type="component" value="Unassembled WGS sequence"/>
</dbReference>
<dbReference type="SMART" id="SM00166">
    <property type="entry name" value="UBX"/>
    <property type="match status" value="1"/>
</dbReference>
<keyword evidence="4" id="KW-0862">Zinc</keyword>
<dbReference type="Pfam" id="PF22562">
    <property type="entry name" value="UBA_7"/>
    <property type="match status" value="1"/>
</dbReference>
<evidence type="ECO:0008006" key="11">
    <source>
        <dbReference type="Google" id="ProtNLM"/>
    </source>
</evidence>
<dbReference type="PROSITE" id="PS00028">
    <property type="entry name" value="ZINC_FINGER_C2H2_1"/>
    <property type="match status" value="1"/>
</dbReference>
<evidence type="ECO:0000256" key="1">
    <source>
        <dbReference type="ARBA" id="ARBA00004496"/>
    </source>
</evidence>
<dbReference type="InterPro" id="IPR001012">
    <property type="entry name" value="UBX_dom"/>
</dbReference>
<dbReference type="GO" id="GO:0031397">
    <property type="term" value="P:negative regulation of protein ubiquitination"/>
    <property type="evidence" value="ECO:0007669"/>
    <property type="project" value="TreeGrafter"/>
</dbReference>
<dbReference type="GO" id="GO:0036435">
    <property type="term" value="F:K48-linked polyubiquitin modification-dependent protein binding"/>
    <property type="evidence" value="ECO:0007669"/>
    <property type="project" value="TreeGrafter"/>
</dbReference>
<dbReference type="InterPro" id="IPR009060">
    <property type="entry name" value="UBA-like_sf"/>
</dbReference>
<evidence type="ECO:0000256" key="4">
    <source>
        <dbReference type="PROSITE-ProRule" id="PRU00042"/>
    </source>
</evidence>
<dbReference type="GO" id="GO:1903094">
    <property type="term" value="P:negative regulation of protein K48-linked deubiquitination"/>
    <property type="evidence" value="ECO:0007669"/>
    <property type="project" value="TreeGrafter"/>
</dbReference>
<name>A0A8S1F2S1_9PELO</name>
<dbReference type="AlphaFoldDB" id="A0A8S1F2S1"/>
<feature type="region of interest" description="Disordered" evidence="5">
    <location>
        <begin position="127"/>
        <end position="157"/>
    </location>
</feature>
<keyword evidence="10" id="KW-1185">Reference proteome</keyword>
<evidence type="ECO:0000256" key="5">
    <source>
        <dbReference type="SAM" id="MobiDB-lite"/>
    </source>
</evidence>
<feature type="compositionally biased region" description="Basic and acidic residues" evidence="5">
    <location>
        <begin position="127"/>
        <end position="145"/>
    </location>
</feature>
<proteinExistence type="predicted"/>
<evidence type="ECO:0000259" key="8">
    <source>
        <dbReference type="PROSITE" id="PS50157"/>
    </source>
</evidence>
<dbReference type="InterPro" id="IPR015940">
    <property type="entry name" value="UBA"/>
</dbReference>
<feature type="compositionally biased region" description="Pro residues" evidence="5">
    <location>
        <begin position="207"/>
        <end position="220"/>
    </location>
</feature>
<evidence type="ECO:0000256" key="2">
    <source>
        <dbReference type="ARBA" id="ARBA00022490"/>
    </source>
</evidence>
<keyword evidence="2" id="KW-0963">Cytoplasm</keyword>
<accession>A0A8S1F2S1</accession>
<dbReference type="GO" id="GO:0005634">
    <property type="term" value="C:nucleus"/>
    <property type="evidence" value="ECO:0007669"/>
    <property type="project" value="TreeGrafter"/>
</dbReference>
<dbReference type="PROSITE" id="PS50030">
    <property type="entry name" value="UBA"/>
    <property type="match status" value="1"/>
</dbReference>
<reference evidence="9 10" key="1">
    <citation type="submission" date="2020-04" db="EMBL/GenBank/DDBJ databases">
        <authorList>
            <person name="Laetsch R D."/>
            <person name="Stevens L."/>
            <person name="Kumar S."/>
            <person name="Blaxter L. M."/>
        </authorList>
    </citation>
    <scope>NUCLEOTIDE SEQUENCE [LARGE SCALE GENOMIC DNA]</scope>
</reference>
<feature type="domain" description="UBX" evidence="7">
    <location>
        <begin position="221"/>
        <end position="298"/>
    </location>
</feature>
<dbReference type="SUPFAM" id="SSF46934">
    <property type="entry name" value="UBA-like"/>
    <property type="match status" value="1"/>
</dbReference>
<feature type="region of interest" description="Disordered" evidence="5">
    <location>
        <begin position="184"/>
        <end position="221"/>
    </location>
</feature>
<dbReference type="GO" id="GO:0005737">
    <property type="term" value="C:cytoplasm"/>
    <property type="evidence" value="ECO:0007669"/>
    <property type="project" value="UniProtKB-SubCell"/>
</dbReference>
<dbReference type="SUPFAM" id="SSF54236">
    <property type="entry name" value="Ubiquitin-like"/>
    <property type="match status" value="1"/>
</dbReference>
<dbReference type="PROSITE" id="PS50157">
    <property type="entry name" value="ZINC_FINGER_C2H2_2"/>
    <property type="match status" value="1"/>
</dbReference>
<dbReference type="InterPro" id="IPR013087">
    <property type="entry name" value="Znf_C2H2_type"/>
</dbReference>
<dbReference type="PANTHER" id="PTHR46340:SF1">
    <property type="entry name" value="UBX DOMAIN-CONTAINING PROTEIN 1"/>
    <property type="match status" value="1"/>
</dbReference>
<comment type="subcellular location">
    <subcellularLocation>
        <location evidence="1">Cytoplasm</location>
    </subcellularLocation>
</comment>
<dbReference type="Gene3D" id="1.10.8.10">
    <property type="entry name" value="DNA helicase RuvA subunit, C-terminal domain"/>
    <property type="match status" value="1"/>
</dbReference>
<feature type="domain" description="UBA" evidence="6">
    <location>
        <begin position="1"/>
        <end position="37"/>
    </location>
</feature>
<dbReference type="PROSITE" id="PS50033">
    <property type="entry name" value="UBX"/>
    <property type="match status" value="1"/>
</dbReference>
<dbReference type="Pfam" id="PF00789">
    <property type="entry name" value="UBX"/>
    <property type="match status" value="1"/>
</dbReference>
<evidence type="ECO:0000259" key="7">
    <source>
        <dbReference type="PROSITE" id="PS50033"/>
    </source>
</evidence>
<dbReference type="InterPro" id="IPR029071">
    <property type="entry name" value="Ubiquitin-like_domsf"/>
</dbReference>
<keyword evidence="4" id="KW-0479">Metal-binding</keyword>
<dbReference type="OrthoDB" id="10254930at2759"/>
<organism evidence="9 10">
    <name type="scientific">Caenorhabditis bovis</name>
    <dbReference type="NCBI Taxonomy" id="2654633"/>
    <lineage>
        <taxon>Eukaryota</taxon>
        <taxon>Metazoa</taxon>
        <taxon>Ecdysozoa</taxon>
        <taxon>Nematoda</taxon>
        <taxon>Chromadorea</taxon>
        <taxon>Rhabditida</taxon>
        <taxon>Rhabditina</taxon>
        <taxon>Rhabditomorpha</taxon>
        <taxon>Rhabditoidea</taxon>
        <taxon>Rhabditidae</taxon>
        <taxon>Peloderinae</taxon>
        <taxon>Caenorhabditis</taxon>
    </lineage>
</organism>
<evidence type="ECO:0000313" key="10">
    <source>
        <dbReference type="Proteomes" id="UP000494206"/>
    </source>
</evidence>
<evidence type="ECO:0000259" key="6">
    <source>
        <dbReference type="PROSITE" id="PS50030"/>
    </source>
</evidence>
<keyword evidence="3" id="KW-0175">Coiled coil</keyword>
<feature type="compositionally biased region" description="Basic and acidic residues" evidence="5">
    <location>
        <begin position="184"/>
        <end position="193"/>
    </location>
</feature>
<evidence type="ECO:0000256" key="3">
    <source>
        <dbReference type="ARBA" id="ARBA00023054"/>
    </source>
</evidence>
<sequence length="301" mass="33869">MSVVEQLIEMGFDKEKAEAAAKSSETLEGAIEWIVAHDSINAAPSNPAPSSATSSEEVVTEAAASFKCNTCGKLFRDENGMMFHANKTKHDDFSESSEVVKPLTDEEKKAKVEELREKIRAHRAIKEKQEEEEKRELEKRRKNDMKAMLISKEQRREKEMLEAAAIRKREKLEDEKRKREILEQIRHDREARKAAAASGETATPKAAPAPAPAPVQPLPPKDYEHTTIQIRLLDGKVIKQQFKAKEPLAMVRAWIDTNYGAALPYKMLTPFPRRVFTNEDMGAPLNQLDLVPSASITLAPQ</sequence>
<comment type="caution">
    <text evidence="9">The sequence shown here is derived from an EMBL/GenBank/DDBJ whole genome shotgun (WGS) entry which is preliminary data.</text>
</comment>
<dbReference type="GO" id="GO:0008270">
    <property type="term" value="F:zinc ion binding"/>
    <property type="evidence" value="ECO:0007669"/>
    <property type="project" value="UniProtKB-KW"/>
</dbReference>